<feature type="region of interest" description="Disordered" evidence="1">
    <location>
        <begin position="822"/>
        <end position="848"/>
    </location>
</feature>
<feature type="transmembrane region" description="Helical" evidence="2">
    <location>
        <begin position="351"/>
        <end position="372"/>
    </location>
</feature>
<dbReference type="GO" id="GO:0016020">
    <property type="term" value="C:membrane"/>
    <property type="evidence" value="ECO:0007669"/>
    <property type="project" value="TreeGrafter"/>
</dbReference>
<evidence type="ECO:0000259" key="3">
    <source>
        <dbReference type="Pfam" id="PF06011"/>
    </source>
</evidence>
<dbReference type="EMBL" id="JAIXMP010000030">
    <property type="protein sequence ID" value="KAI9251524.1"/>
    <property type="molecule type" value="Genomic_DNA"/>
</dbReference>
<reference evidence="4" key="2">
    <citation type="submission" date="2023-02" db="EMBL/GenBank/DDBJ databases">
        <authorList>
            <consortium name="DOE Joint Genome Institute"/>
            <person name="Mondo S.J."/>
            <person name="Chang Y."/>
            <person name="Wang Y."/>
            <person name="Ahrendt S."/>
            <person name="Andreopoulos W."/>
            <person name="Barry K."/>
            <person name="Beard J."/>
            <person name="Benny G.L."/>
            <person name="Blankenship S."/>
            <person name="Bonito G."/>
            <person name="Cuomo C."/>
            <person name="Desiro A."/>
            <person name="Gervers K.A."/>
            <person name="Hundley H."/>
            <person name="Kuo A."/>
            <person name="LaButti K."/>
            <person name="Lang B.F."/>
            <person name="Lipzen A."/>
            <person name="O'Donnell K."/>
            <person name="Pangilinan J."/>
            <person name="Reynolds N."/>
            <person name="Sandor L."/>
            <person name="Smith M.W."/>
            <person name="Tsang A."/>
            <person name="Grigoriev I.V."/>
            <person name="Stajich J.E."/>
            <person name="Spatafora J.W."/>
        </authorList>
    </citation>
    <scope>NUCLEOTIDE SEQUENCE</scope>
    <source>
        <strain evidence="4">RSA 2281</strain>
    </source>
</reference>
<feature type="compositionally biased region" description="Low complexity" evidence="1">
    <location>
        <begin position="706"/>
        <end position="725"/>
    </location>
</feature>
<feature type="compositionally biased region" description="Polar residues" evidence="1">
    <location>
        <begin position="785"/>
        <end position="794"/>
    </location>
</feature>
<proteinExistence type="predicted"/>
<name>A0AAD5P9Z2_9FUNG</name>
<organism evidence="4 5">
    <name type="scientific">Phascolomyces articulosus</name>
    <dbReference type="NCBI Taxonomy" id="60185"/>
    <lineage>
        <taxon>Eukaryota</taxon>
        <taxon>Fungi</taxon>
        <taxon>Fungi incertae sedis</taxon>
        <taxon>Mucoromycota</taxon>
        <taxon>Mucoromycotina</taxon>
        <taxon>Mucoromycetes</taxon>
        <taxon>Mucorales</taxon>
        <taxon>Lichtheimiaceae</taxon>
        <taxon>Phascolomyces</taxon>
    </lineage>
</organism>
<keyword evidence="2" id="KW-0812">Transmembrane</keyword>
<gene>
    <name evidence="4" type="ORF">BDA99DRAFT_469313</name>
</gene>
<feature type="region of interest" description="Disordered" evidence="1">
    <location>
        <begin position="785"/>
        <end position="809"/>
    </location>
</feature>
<reference evidence="4" key="1">
    <citation type="journal article" date="2022" name="IScience">
        <title>Evolution of zygomycete secretomes and the origins of terrestrial fungal ecologies.</title>
        <authorList>
            <person name="Chang Y."/>
            <person name="Wang Y."/>
            <person name="Mondo S."/>
            <person name="Ahrendt S."/>
            <person name="Andreopoulos W."/>
            <person name="Barry K."/>
            <person name="Beard J."/>
            <person name="Benny G.L."/>
            <person name="Blankenship S."/>
            <person name="Bonito G."/>
            <person name="Cuomo C."/>
            <person name="Desiro A."/>
            <person name="Gervers K.A."/>
            <person name="Hundley H."/>
            <person name="Kuo A."/>
            <person name="LaButti K."/>
            <person name="Lang B.F."/>
            <person name="Lipzen A."/>
            <person name="O'Donnell K."/>
            <person name="Pangilinan J."/>
            <person name="Reynolds N."/>
            <person name="Sandor L."/>
            <person name="Smith M.E."/>
            <person name="Tsang A."/>
            <person name="Grigoriev I.V."/>
            <person name="Stajich J.E."/>
            <person name="Spatafora J.W."/>
        </authorList>
    </citation>
    <scope>NUCLEOTIDE SEQUENCE</scope>
    <source>
        <strain evidence="4">RSA 2281</strain>
    </source>
</reference>
<dbReference type="InterPro" id="IPR010308">
    <property type="entry name" value="TRP_C"/>
</dbReference>
<evidence type="ECO:0000256" key="1">
    <source>
        <dbReference type="SAM" id="MobiDB-lite"/>
    </source>
</evidence>
<feature type="domain" description="TRP C-terminal" evidence="3">
    <location>
        <begin position="202"/>
        <end position="601"/>
    </location>
</feature>
<keyword evidence="5" id="KW-1185">Reference proteome</keyword>
<dbReference type="AlphaFoldDB" id="A0AAD5P9Z2"/>
<dbReference type="Proteomes" id="UP001209540">
    <property type="component" value="Unassembled WGS sequence"/>
</dbReference>
<dbReference type="InterPro" id="IPR040241">
    <property type="entry name" value="TRP_Flc/Pkd2-like"/>
</dbReference>
<feature type="transmembrane region" description="Helical" evidence="2">
    <location>
        <begin position="566"/>
        <end position="585"/>
    </location>
</feature>
<feature type="transmembrane region" description="Helical" evidence="2">
    <location>
        <begin position="486"/>
        <end position="513"/>
    </location>
</feature>
<feature type="transmembrane region" description="Helical" evidence="2">
    <location>
        <begin position="393"/>
        <end position="417"/>
    </location>
</feature>
<feature type="compositionally biased region" description="Low complexity" evidence="1">
    <location>
        <begin position="651"/>
        <end position="670"/>
    </location>
</feature>
<dbReference type="PANTHER" id="PTHR31145:SF6">
    <property type="entry name" value="INTEGRAL MEMBRANE PROTEIN (AFU_ORTHOLOGUE AFUA_7G01610)"/>
    <property type="match status" value="1"/>
</dbReference>
<dbReference type="Pfam" id="PF06011">
    <property type="entry name" value="TRP"/>
    <property type="match status" value="1"/>
</dbReference>
<evidence type="ECO:0000313" key="5">
    <source>
        <dbReference type="Proteomes" id="UP001209540"/>
    </source>
</evidence>
<protein>
    <recommendedName>
        <fullName evidence="3">TRP C-terminal domain-containing protein</fullName>
    </recommendedName>
</protein>
<feature type="region of interest" description="Disordered" evidence="1">
    <location>
        <begin position="693"/>
        <end position="752"/>
    </location>
</feature>
<feature type="compositionally biased region" description="Basic and acidic residues" evidence="1">
    <location>
        <begin position="626"/>
        <end position="650"/>
    </location>
</feature>
<feature type="transmembrane region" description="Helical" evidence="2">
    <location>
        <begin position="534"/>
        <end position="554"/>
    </location>
</feature>
<keyword evidence="2" id="KW-0472">Membrane</keyword>
<feature type="region of interest" description="Disordered" evidence="1">
    <location>
        <begin position="626"/>
        <end position="674"/>
    </location>
</feature>
<feature type="transmembrane region" description="Helical" evidence="2">
    <location>
        <begin position="17"/>
        <end position="34"/>
    </location>
</feature>
<feature type="transmembrane region" description="Helical" evidence="2">
    <location>
        <begin position="423"/>
        <end position="449"/>
    </location>
</feature>
<dbReference type="PANTHER" id="PTHR31145">
    <property type="entry name" value="INTEGRAL MEMBRANE PROTEIN (AFU_ORTHOLOGUE AFUA_7G01610)"/>
    <property type="match status" value="1"/>
</dbReference>
<keyword evidence="2" id="KW-1133">Transmembrane helix</keyword>
<evidence type="ECO:0000313" key="4">
    <source>
        <dbReference type="EMBL" id="KAI9251524.1"/>
    </source>
</evidence>
<dbReference type="GO" id="GO:0055085">
    <property type="term" value="P:transmembrane transport"/>
    <property type="evidence" value="ECO:0007669"/>
    <property type="project" value="TreeGrafter"/>
</dbReference>
<evidence type="ECO:0000256" key="2">
    <source>
        <dbReference type="SAM" id="Phobius"/>
    </source>
</evidence>
<comment type="caution">
    <text evidence="4">The sequence shown here is derived from an EMBL/GenBank/DDBJ whole genome shotgun (WGS) entry which is preliminary data.</text>
</comment>
<sequence length="848" mass="97094">MKQRSRPLLRRLSTTPSLYYSILCIIIILFTQYIPNVNAQDQSIGMLDTPFNKVSNFTQCSNVNTFRVHELNRTYDHATNTFFFNLSGHSSIAVTNLNQGQNQYSSARTEVVIGFNAVMDQRQRLCPTLNNTNTNGCPIEANSDVFIQQSFTVPETSLPLADIITRYSTLTADSQDWICITMAPVGYENPTWKMVFTYIPVAFTIFAALVSFFASFATVSEAEHDVLLFSSNYAMLPAALRLKSPGFFDLIYYAQYIVLTAQLNLDYPGFYQLFASNFAWSFLIFPTQWLQQINDNIFPFNEEDPSHEEDGYVTLLEQQQNTSSVIVEGYGMTNFANAVDIDVNSLFLGSFIYMLIILAGCLFLCFLIWVVIQVLGWRAPHRYAAQTPKIINFTIGIILRVLTLFYLPMMVLGFFQLMLPTPWYLSFTAALVLVFHIFLVYGVIAFVLLDVRPPSLVFSDITLLLRYGCLYNTFTDESFYFFLCDLVYRIFIGAMVGWFSVSGVAQMVVLLLFETAYFTLHILQRPYASRHVNYQHILFGAFRLVILFLNIAYVDTIEVLDRNKQAIAYTQVTLHCIVFLFMFVFPIRNLVVLLTGLADDEIYEAGAPPARMAFWRINRKRPFGSLRRDGDDVVGHHRVPTNDELDKLTEQRQQQESLPSQQQQQPQKDYQQLHHHLAPERPQQEPMMEVISLHDDPAPPISFTAINTSINNNNNNINNRPSPRSSLPPPPPPPHRVKSNIEQRNGWKLSGRNRHSLLGIDLTSSNHINGDTMHKQQEASNATGINQPLMMNSDNDPHRRPTSWDSMSSFNYNRQQNQRLVHNNNSNTNHHRHSSNNNNNNHRPLSFQ</sequence>
<accession>A0AAD5P9Z2</accession>
<feature type="transmembrane region" description="Helical" evidence="2">
    <location>
        <begin position="195"/>
        <end position="219"/>
    </location>
</feature>